<comment type="similarity">
    <text evidence="1">In the N-terminal section; belongs to the CRISPR-associated nuclease Cas3-HD family.</text>
</comment>
<proteinExistence type="inferred from homology"/>
<evidence type="ECO:0000256" key="5">
    <source>
        <dbReference type="ARBA" id="ARBA00022741"/>
    </source>
</evidence>
<dbReference type="InterPro" id="IPR038257">
    <property type="entry name" value="CRISPR-assoc_Cas3_HD_sf"/>
</dbReference>
<dbReference type="Proteomes" id="UP001224516">
    <property type="component" value="Unassembled WGS sequence"/>
</dbReference>
<gene>
    <name evidence="11" type="primary">cas3</name>
    <name evidence="11" type="ORF">QCL97_011800</name>
</gene>
<dbReference type="PROSITE" id="PS51643">
    <property type="entry name" value="HD_CAS3"/>
    <property type="match status" value="1"/>
</dbReference>
<comment type="caution">
    <text evidence="11">The sequence shown here is derived from an EMBL/GenBank/DDBJ whole genome shotgun (WGS) entry which is preliminary data.</text>
</comment>
<keyword evidence="6" id="KW-0378">Hydrolase</keyword>
<keyword evidence="8" id="KW-0067">ATP-binding</keyword>
<dbReference type="SUPFAM" id="SSF52540">
    <property type="entry name" value="P-loop containing nucleoside triphosphate hydrolases"/>
    <property type="match status" value="1"/>
</dbReference>
<evidence type="ECO:0000256" key="2">
    <source>
        <dbReference type="ARBA" id="ARBA00009046"/>
    </source>
</evidence>
<dbReference type="CDD" id="cd09641">
    <property type="entry name" value="Cas3''_I"/>
    <property type="match status" value="1"/>
</dbReference>
<keyword evidence="3" id="KW-0540">Nuclease</keyword>
<dbReference type="InterPro" id="IPR050547">
    <property type="entry name" value="DEAD_box_RNA_helicases"/>
</dbReference>
<evidence type="ECO:0000256" key="3">
    <source>
        <dbReference type="ARBA" id="ARBA00022722"/>
    </source>
</evidence>
<evidence type="ECO:0000256" key="4">
    <source>
        <dbReference type="ARBA" id="ARBA00022723"/>
    </source>
</evidence>
<evidence type="ECO:0000256" key="7">
    <source>
        <dbReference type="ARBA" id="ARBA00022806"/>
    </source>
</evidence>
<keyword evidence="7" id="KW-0347">Helicase</keyword>
<dbReference type="InterPro" id="IPR006483">
    <property type="entry name" value="CRISPR-assoc_Cas3_HD"/>
</dbReference>
<dbReference type="Gene3D" id="3.40.50.300">
    <property type="entry name" value="P-loop containing nucleotide triphosphate hydrolases"/>
    <property type="match status" value="2"/>
</dbReference>
<dbReference type="InterPro" id="IPR006474">
    <property type="entry name" value="Helicase_Cas3_CRISPR-ass_core"/>
</dbReference>
<dbReference type="Gene3D" id="1.10.3210.30">
    <property type="match status" value="1"/>
</dbReference>
<evidence type="ECO:0000313" key="12">
    <source>
        <dbReference type="Proteomes" id="UP001224516"/>
    </source>
</evidence>
<dbReference type="InterPro" id="IPR027417">
    <property type="entry name" value="P-loop_NTPase"/>
</dbReference>
<dbReference type="RefSeq" id="WP_307911053.1">
    <property type="nucleotide sequence ID" value="NZ_JAVFJF020000022.1"/>
</dbReference>
<dbReference type="NCBIfam" id="TIGR01587">
    <property type="entry name" value="cas3_core"/>
    <property type="match status" value="1"/>
</dbReference>
<evidence type="ECO:0000256" key="1">
    <source>
        <dbReference type="ARBA" id="ARBA00006847"/>
    </source>
</evidence>
<evidence type="ECO:0000256" key="6">
    <source>
        <dbReference type="ARBA" id="ARBA00022801"/>
    </source>
</evidence>
<keyword evidence="4" id="KW-0479">Metal-binding</keyword>
<sequence length="918" mass="101452">MQAYWRYRGKSSPHDDAGERWHLLPFHMLDVAAVMEALLDLRPIWVAGCAASQGWSVEQFRAAAVYFAILHDTGKFARSFQAILPPGCVDLVPVGRAPQYTLRHDSLGFLLWMDHLQDSLLAEVMPVANREYWDDWWRIVCGHHGQPPREGGARRLRAGDHFLSDDMDAALAFACDAAALVGSLPMPVHELDPRLGWQLAGLMVLADWIGSNQYHFPYRSQPMALADYWHEHARPAARRALAASGITACSSAPYAGADQLTRFISYLSSPTPLQHYAASVPLADGPQLFLLEDVTGAGKTEAALILAHRLMAAGLADGLYFALPTMATANQMYRRVGGVYRKLFADGERPSLVLAHSARQLVEDFALSVQSGGKPYAKDDASAGMSCNAWLADNNKKALLAQAGVGSIDQALLAALPVRHQSLRLLGLSRKVLVVDEVHGFDPYVRTLLAGLLRWHAAQGGSAVLLSATVPEQIKRELLNAYRQGLAQPGLSQAFLPDYPLASHLSASAFHQQPCETRREVKRKVRVAHLHDEQAVIERIIQQAHTGRCVCWVRNTVDDARRAFDLLRDAIPADRLHLFHSRYAMGHRLEIEDKVLDALGKHSDAATRAGRVLIGTQVLEQSLDFDVDVMVSDLAPIDLLIQRAGRLQRHARQADGQPWPDDASSAQRVEQRPEPVFYLYGPEPDEEAKADWYGRLFPGAQYVYPDSAKLWQTQQALLAAGGIVSPGEIGEAGAVRQLVEAVYGGASERETPAELQAAANQCWGEAMSQRSMALFNGLDWEKGYCEDSSKHWVEDSDVATRLADETRLVYLAVADGEALRPLFPSGDPRLQWPLSALRVDANKLKDIAPAWRQRFKLMLDRLAQEQPWLSEYDLVLPLLAGEEAGAWMGQGVDIRGREVAVKYSLELGLQWLAVKNES</sequence>
<keyword evidence="12" id="KW-1185">Reference proteome</keyword>
<dbReference type="PANTHER" id="PTHR47963:SF9">
    <property type="entry name" value="CRISPR-ASSOCIATED ENDONUCLEASE_HELICASE CAS3"/>
    <property type="match status" value="1"/>
</dbReference>
<dbReference type="NCBIfam" id="TIGR01596">
    <property type="entry name" value="cas3_HD"/>
    <property type="match status" value="1"/>
</dbReference>
<dbReference type="Pfam" id="PF22590">
    <property type="entry name" value="Cas3-like_C_2"/>
    <property type="match status" value="1"/>
</dbReference>
<dbReference type="Pfam" id="PF18019">
    <property type="entry name" value="Cas3_HD"/>
    <property type="match status" value="1"/>
</dbReference>
<evidence type="ECO:0000313" key="11">
    <source>
        <dbReference type="EMBL" id="MEJ8675411.1"/>
    </source>
</evidence>
<keyword evidence="9" id="KW-0051">Antiviral defense</keyword>
<keyword evidence="5" id="KW-0547">Nucleotide-binding</keyword>
<evidence type="ECO:0000259" key="10">
    <source>
        <dbReference type="PROSITE" id="PS51643"/>
    </source>
</evidence>
<evidence type="ECO:0000256" key="8">
    <source>
        <dbReference type="ARBA" id="ARBA00022840"/>
    </source>
</evidence>
<organism evidence="11 12">
    <name type="scientific">Chromobacterium amazonense</name>
    <dbReference type="NCBI Taxonomy" id="1382803"/>
    <lineage>
        <taxon>Bacteria</taxon>
        <taxon>Pseudomonadati</taxon>
        <taxon>Pseudomonadota</taxon>
        <taxon>Betaproteobacteria</taxon>
        <taxon>Neisseriales</taxon>
        <taxon>Chromobacteriaceae</taxon>
        <taxon>Chromobacterium</taxon>
    </lineage>
</organism>
<name>A0ABU8V2K9_9NEIS</name>
<evidence type="ECO:0000256" key="9">
    <source>
        <dbReference type="ARBA" id="ARBA00023118"/>
    </source>
</evidence>
<dbReference type="InterPro" id="IPR014001">
    <property type="entry name" value="Helicase_ATP-bd"/>
</dbReference>
<dbReference type="InterPro" id="IPR054712">
    <property type="entry name" value="Cas3-like_dom"/>
</dbReference>
<accession>A0ABU8V2K9</accession>
<feature type="domain" description="HD Cas3-type" evidence="10">
    <location>
        <begin position="17"/>
        <end position="209"/>
    </location>
</feature>
<protein>
    <submittedName>
        <fullName evidence="11">CRISPR-associated helicase Cas3</fullName>
    </submittedName>
</protein>
<dbReference type="PANTHER" id="PTHR47963">
    <property type="entry name" value="DEAD-BOX ATP-DEPENDENT RNA HELICASE 47, MITOCHONDRIAL"/>
    <property type="match status" value="1"/>
</dbReference>
<comment type="similarity">
    <text evidence="2">In the central section; belongs to the CRISPR-associated helicase Cas3 family.</text>
</comment>
<reference evidence="11 12" key="1">
    <citation type="submission" date="2023-12" db="EMBL/GenBank/DDBJ databases">
        <title>Evaluation and characterization of a potential secondary metabolite violacein from indigenous Chromobacterium amazonense SAM215.</title>
        <authorList>
            <person name="Tarafdar M.R."/>
            <person name="Abedin S.M."/>
            <person name="Atiqua A."/>
            <person name="Saha A."/>
            <person name="Khan S.N."/>
        </authorList>
    </citation>
    <scope>NUCLEOTIDE SEQUENCE [LARGE SCALE GENOMIC DNA]</scope>
    <source>
        <strain evidence="11 12">SAM215</strain>
    </source>
</reference>
<dbReference type="EMBL" id="JAVFJF020000022">
    <property type="protein sequence ID" value="MEJ8675411.1"/>
    <property type="molecule type" value="Genomic_DNA"/>
</dbReference>
<dbReference type="SMART" id="SM00487">
    <property type="entry name" value="DEXDc"/>
    <property type="match status" value="1"/>
</dbReference>